<comment type="similarity">
    <text evidence="1">In the N-terminal section; belongs to the LXG family.</text>
</comment>
<evidence type="ECO:0000313" key="5">
    <source>
        <dbReference type="Proteomes" id="UP000181884"/>
    </source>
</evidence>
<dbReference type="STRING" id="214095.RU97_GL002544"/>
<protein>
    <recommendedName>
        <fullName evidence="3">LXG domain-containing protein</fullName>
    </recommendedName>
</protein>
<dbReference type="RefSeq" id="WP_067391039.1">
    <property type="nucleotide sequence ID" value="NZ_JXKH01000008.1"/>
</dbReference>
<dbReference type="AlphaFoldDB" id="A0A1L8RCQ5"/>
<feature type="coiled-coil region" evidence="2">
    <location>
        <begin position="143"/>
        <end position="170"/>
    </location>
</feature>
<evidence type="ECO:0000313" key="4">
    <source>
        <dbReference type="EMBL" id="OJG17536.1"/>
    </source>
</evidence>
<keyword evidence="5" id="KW-1185">Reference proteome</keyword>
<evidence type="ECO:0000256" key="1">
    <source>
        <dbReference type="ARBA" id="ARBA00034117"/>
    </source>
</evidence>
<dbReference type="InterPro" id="IPR006829">
    <property type="entry name" value="LXG_dom"/>
</dbReference>
<keyword evidence="2" id="KW-0175">Coiled coil</keyword>
<proteinExistence type="inferred from homology"/>
<name>A0A1L8RCQ5_9ENTE</name>
<feature type="domain" description="LXG" evidence="3">
    <location>
        <begin position="1"/>
        <end position="237"/>
    </location>
</feature>
<evidence type="ECO:0000256" key="2">
    <source>
        <dbReference type="SAM" id="Coils"/>
    </source>
</evidence>
<gene>
    <name evidence="4" type="ORF">RU97_GL002544</name>
</gene>
<accession>A0A1L8RCQ5</accession>
<evidence type="ECO:0000259" key="3">
    <source>
        <dbReference type="PROSITE" id="PS51756"/>
    </source>
</evidence>
<dbReference type="PROSITE" id="PS51756">
    <property type="entry name" value="LXG"/>
    <property type="match status" value="1"/>
</dbReference>
<dbReference type="EMBL" id="JXKH01000008">
    <property type="protein sequence ID" value="OJG17536.1"/>
    <property type="molecule type" value="Genomic_DNA"/>
</dbReference>
<comment type="caution">
    <text evidence="4">The sequence shown here is derived from an EMBL/GenBank/DDBJ whole genome shotgun (WGS) entry which is preliminary data.</text>
</comment>
<sequence>MGLIYASDESSEMMSALSRNLSIARTTVNELTAGSKRVIDAVDGQTLSGAAYTAGKGLFSELILPTIKRVTTAIEGIQEDLVKYSAANQFVSREGYLDEDKLNLKLELLRRNQNSLMNTASYLNKMVTGTCDPTLSDQYRYMAKSHRRMADSFQEDINKVQDQLRKLRDFASKTNGLFHGRINELNLAMQGVLVLNATTVKANGQYVLPSGKDKSWFTRLRKESRGLDPAKNKELEKYHVFAVVIQDEKGNRRLFWKIEDKATGYCIQNPELYRYVQKTGGNLGSDFVQLMDMDTYHEKIDKAWSEGVNYETGEKLNRVLSGVVRVSQRAEDIYTWANESEIGQALQLLGFTYGTYKLTTVKGVKTIETGTVKKVSETNRVITGSKNGKTYTLDKNKSTGNQTYKKASGAENIMSNADAEKYAFDATKGANNSDSIVLGKFDGGGPTAYTTKAKEVGAQYFELDNWDELSKMYSDKEIWKINEKFLDIQIGSGRDIYFSHNPLDFIGDGSFYSQEIAYLQNHGFGFEKIGDLWHVIR</sequence>
<reference evidence="4 5" key="1">
    <citation type="submission" date="2014-12" db="EMBL/GenBank/DDBJ databases">
        <title>Draft genome sequences of 29 type strains of Enterococci.</title>
        <authorList>
            <person name="Zhong Z."/>
            <person name="Sun Z."/>
            <person name="Liu W."/>
            <person name="Zhang W."/>
            <person name="Zhang H."/>
        </authorList>
    </citation>
    <scope>NUCLEOTIDE SEQUENCE [LARGE SCALE GENOMIC DNA]</scope>
    <source>
        <strain evidence="4 5">DSM 17029</strain>
    </source>
</reference>
<dbReference type="Pfam" id="PF04740">
    <property type="entry name" value="LXG"/>
    <property type="match status" value="1"/>
</dbReference>
<dbReference type="Proteomes" id="UP000181884">
    <property type="component" value="Unassembled WGS sequence"/>
</dbReference>
<organism evidence="4 5">
    <name type="scientific">Enterococcus canis</name>
    <dbReference type="NCBI Taxonomy" id="214095"/>
    <lineage>
        <taxon>Bacteria</taxon>
        <taxon>Bacillati</taxon>
        <taxon>Bacillota</taxon>
        <taxon>Bacilli</taxon>
        <taxon>Lactobacillales</taxon>
        <taxon>Enterococcaceae</taxon>
        <taxon>Enterococcus</taxon>
    </lineage>
</organism>